<sequence>MVDYPASKPRQPGFVRLHRFDLMEGGSGSTSPATTEITAAAATSRVRHSTETKVRSFGFRSVPALKQHDIGIGNEEGFRPGL</sequence>
<reference evidence="1 2" key="1">
    <citation type="journal article" date="2019" name="Sci. Rep.">
        <title>A high-quality genome of Eragrostis curvula grass provides insights into Poaceae evolution and supports new strategies to enhance forage quality.</title>
        <authorList>
            <person name="Carballo J."/>
            <person name="Santos B.A.C.M."/>
            <person name="Zappacosta D."/>
            <person name="Garbus I."/>
            <person name="Selva J.P."/>
            <person name="Gallo C.A."/>
            <person name="Diaz A."/>
            <person name="Albertini E."/>
            <person name="Caccamo M."/>
            <person name="Echenique V."/>
        </authorList>
    </citation>
    <scope>NUCLEOTIDE SEQUENCE [LARGE SCALE GENOMIC DNA]</scope>
    <source>
        <strain evidence="2">cv. Victoria</strain>
        <tissue evidence="1">Leaf</tissue>
    </source>
</reference>
<dbReference type="Proteomes" id="UP000324897">
    <property type="component" value="Chromosome 3"/>
</dbReference>
<dbReference type="Gramene" id="TVU12779">
    <property type="protein sequence ID" value="TVU12779"/>
    <property type="gene ID" value="EJB05_46436"/>
</dbReference>
<organism evidence="1 2">
    <name type="scientific">Eragrostis curvula</name>
    <name type="common">weeping love grass</name>
    <dbReference type="NCBI Taxonomy" id="38414"/>
    <lineage>
        <taxon>Eukaryota</taxon>
        <taxon>Viridiplantae</taxon>
        <taxon>Streptophyta</taxon>
        <taxon>Embryophyta</taxon>
        <taxon>Tracheophyta</taxon>
        <taxon>Spermatophyta</taxon>
        <taxon>Magnoliopsida</taxon>
        <taxon>Liliopsida</taxon>
        <taxon>Poales</taxon>
        <taxon>Poaceae</taxon>
        <taxon>PACMAD clade</taxon>
        <taxon>Chloridoideae</taxon>
        <taxon>Eragrostideae</taxon>
        <taxon>Eragrostidinae</taxon>
        <taxon>Eragrostis</taxon>
    </lineage>
</organism>
<evidence type="ECO:0000313" key="1">
    <source>
        <dbReference type="EMBL" id="TVU12779.1"/>
    </source>
</evidence>
<dbReference type="AlphaFoldDB" id="A0A5J9TN07"/>
<feature type="non-terminal residue" evidence="1">
    <location>
        <position position="1"/>
    </location>
</feature>
<dbReference type="EMBL" id="RWGY01000039">
    <property type="protein sequence ID" value="TVU12779.1"/>
    <property type="molecule type" value="Genomic_DNA"/>
</dbReference>
<comment type="caution">
    <text evidence="1">The sequence shown here is derived from an EMBL/GenBank/DDBJ whole genome shotgun (WGS) entry which is preliminary data.</text>
</comment>
<protein>
    <submittedName>
        <fullName evidence="1">Uncharacterized protein</fullName>
    </submittedName>
</protein>
<accession>A0A5J9TN07</accession>
<gene>
    <name evidence="1" type="ORF">EJB05_46436</name>
</gene>
<name>A0A5J9TN07_9POAL</name>
<keyword evidence="2" id="KW-1185">Reference proteome</keyword>
<proteinExistence type="predicted"/>
<evidence type="ECO:0000313" key="2">
    <source>
        <dbReference type="Proteomes" id="UP000324897"/>
    </source>
</evidence>